<sequence>MIKQDSTLSNPNTYVHIIETSPTPLQGDLIEVIKRIYSTPERHCTLLLEEPHNADYGSYFVKLNLYNIRFRVAKITPTKVGQFVTIWERNENGAIQPYDISEPIDYYVICAREGNNFGQFVFPSSVLRDQDILADQGVGGKRAIRIYPPWDVPTSRHARNTQKWQLPYFLDLSLHLPIDEERIRQLYKPLR</sequence>
<proteinExistence type="predicted"/>
<reference evidence="1" key="1">
    <citation type="submission" date="2022-05" db="EMBL/GenBank/DDBJ databases">
        <title>Novel bacterial taxa in a minimal lignocellulolytic consortium and its capacity to transform plastics disclosed by genome-resolved metagenomics.</title>
        <authorList>
            <person name="Rodriguez C.A.D."/>
            <person name="Diaz-Garcia L."/>
            <person name="Herrera K."/>
            <person name="Tarazona N.A."/>
            <person name="Sproer C."/>
            <person name="Overmann J."/>
            <person name="Jimenez D.J."/>
        </authorList>
    </citation>
    <scope>NUCLEOTIDE SEQUENCE</scope>
    <source>
        <strain evidence="1">MAG5</strain>
    </source>
</reference>
<protein>
    <submittedName>
        <fullName evidence="1">MepB family protein</fullName>
    </submittedName>
</protein>
<evidence type="ECO:0000313" key="2">
    <source>
        <dbReference type="Proteomes" id="UP001056756"/>
    </source>
</evidence>
<dbReference type="Proteomes" id="UP001056756">
    <property type="component" value="Chromosome"/>
</dbReference>
<dbReference type="EMBL" id="CP097899">
    <property type="protein sequence ID" value="URN93573.1"/>
    <property type="molecule type" value="Genomic_DNA"/>
</dbReference>
<gene>
    <name evidence="1" type="ORF">NAG76_17300</name>
</gene>
<dbReference type="PIRSF" id="PIRSF032285">
    <property type="entry name" value="UCP032285"/>
    <property type="match status" value="1"/>
</dbReference>
<dbReference type="KEGG" id="plig:NAG76_17300"/>
<dbReference type="Pfam" id="PF08877">
    <property type="entry name" value="MepB-like"/>
    <property type="match status" value="1"/>
</dbReference>
<name>A0A9J6ZBR1_9BACL</name>
<organism evidence="1 2">
    <name type="scientific">Candidatus Pristimantibacillus lignocellulolyticus</name>
    <dbReference type="NCBI Taxonomy" id="2994561"/>
    <lineage>
        <taxon>Bacteria</taxon>
        <taxon>Bacillati</taxon>
        <taxon>Bacillota</taxon>
        <taxon>Bacilli</taxon>
        <taxon>Bacillales</taxon>
        <taxon>Paenibacillaceae</taxon>
        <taxon>Candidatus Pristimantibacillus</taxon>
    </lineage>
</organism>
<accession>A0A9J6ZBR1</accession>
<evidence type="ECO:0000313" key="1">
    <source>
        <dbReference type="EMBL" id="URN93573.1"/>
    </source>
</evidence>
<dbReference type="InterPro" id="IPR011235">
    <property type="entry name" value="MepB-like"/>
</dbReference>
<dbReference type="AlphaFoldDB" id="A0A9J6ZBR1"/>
<dbReference type="Gene3D" id="3.40.1350.140">
    <property type="entry name" value="MepB-like"/>
    <property type="match status" value="1"/>
</dbReference>
<dbReference type="InterPro" id="IPR038231">
    <property type="entry name" value="MepB-like_sf"/>
</dbReference>